<comment type="cofactor">
    <cofactor evidence="1">
        <name>[4Fe-4S] cluster</name>
        <dbReference type="ChEBI" id="CHEBI:49883"/>
    </cofactor>
</comment>
<keyword evidence="9" id="KW-0408">Iron</keyword>
<dbReference type="InterPro" id="IPR014001">
    <property type="entry name" value="Helicase_ATP-bd"/>
</dbReference>
<evidence type="ECO:0000256" key="12">
    <source>
        <dbReference type="ARBA" id="ARBA00023204"/>
    </source>
</evidence>
<evidence type="ECO:0000256" key="8">
    <source>
        <dbReference type="ARBA" id="ARBA00022840"/>
    </source>
</evidence>
<evidence type="ECO:0000256" key="10">
    <source>
        <dbReference type="ARBA" id="ARBA00023014"/>
    </source>
</evidence>
<dbReference type="Proteomes" id="UP000294678">
    <property type="component" value="Unassembled WGS sequence"/>
</dbReference>
<dbReference type="InterPro" id="IPR006554">
    <property type="entry name" value="Helicase-like_DEXD_c2"/>
</dbReference>
<dbReference type="SMART" id="SM00488">
    <property type="entry name" value="DEXDc2"/>
    <property type="match status" value="1"/>
</dbReference>
<dbReference type="RefSeq" id="WP_134113313.1">
    <property type="nucleotide sequence ID" value="NZ_SOBG01000006.1"/>
</dbReference>
<keyword evidence="12" id="KW-0234">DNA repair</keyword>
<dbReference type="InterPro" id="IPR011545">
    <property type="entry name" value="DEAD/DEAH_box_helicase_dom"/>
</dbReference>
<dbReference type="PANTHER" id="PTHR11472:SF34">
    <property type="entry name" value="REGULATOR OF TELOMERE ELONGATION HELICASE 1"/>
    <property type="match status" value="1"/>
</dbReference>
<dbReference type="GO" id="GO:0046872">
    <property type="term" value="F:metal ion binding"/>
    <property type="evidence" value="ECO:0007669"/>
    <property type="project" value="UniProtKB-KW"/>
</dbReference>
<dbReference type="AlphaFoldDB" id="A0AA46DY78"/>
<evidence type="ECO:0000256" key="4">
    <source>
        <dbReference type="ARBA" id="ARBA00022741"/>
    </source>
</evidence>
<evidence type="ECO:0000259" key="18">
    <source>
        <dbReference type="PROSITE" id="PS51193"/>
    </source>
</evidence>
<dbReference type="InterPro" id="IPR014013">
    <property type="entry name" value="Helic_SF1/SF2_ATP-bd_DinG/Rad3"/>
</dbReference>
<evidence type="ECO:0000256" key="14">
    <source>
        <dbReference type="ARBA" id="ARBA00038058"/>
    </source>
</evidence>
<evidence type="ECO:0000313" key="19">
    <source>
        <dbReference type="EMBL" id="TDT69100.1"/>
    </source>
</evidence>
<dbReference type="EMBL" id="SOBG01000006">
    <property type="protein sequence ID" value="TDT69100.1"/>
    <property type="molecule type" value="Genomic_DNA"/>
</dbReference>
<evidence type="ECO:0000256" key="11">
    <source>
        <dbReference type="ARBA" id="ARBA00023125"/>
    </source>
</evidence>
<evidence type="ECO:0000256" key="2">
    <source>
        <dbReference type="ARBA" id="ARBA00022485"/>
    </source>
</evidence>
<evidence type="ECO:0000256" key="13">
    <source>
        <dbReference type="ARBA" id="ARBA00023235"/>
    </source>
</evidence>
<dbReference type="SMART" id="SM00491">
    <property type="entry name" value="HELICc2"/>
    <property type="match status" value="1"/>
</dbReference>
<name>A0AA46DY78_9FUSO</name>
<evidence type="ECO:0000256" key="6">
    <source>
        <dbReference type="ARBA" id="ARBA00022801"/>
    </source>
</evidence>
<keyword evidence="13" id="KW-0413">Isomerase</keyword>
<accession>A0AA46DY78</accession>
<comment type="similarity">
    <text evidence="14">Belongs to the helicase family. DinG subfamily.</text>
</comment>
<dbReference type="GO" id="GO:0003677">
    <property type="term" value="F:DNA binding"/>
    <property type="evidence" value="ECO:0007669"/>
    <property type="project" value="UniProtKB-KW"/>
</dbReference>
<comment type="caution">
    <text evidence="19">The sequence shown here is derived from an EMBL/GenBank/DDBJ whole genome shotgun (WGS) entry which is preliminary data.</text>
</comment>
<keyword evidence="4" id="KW-0547">Nucleotide-binding</keyword>
<dbReference type="SUPFAM" id="SSF52540">
    <property type="entry name" value="P-loop containing nucleoside triphosphate hydrolases"/>
    <property type="match status" value="1"/>
</dbReference>
<keyword evidence="2" id="KW-0004">4Fe-4S</keyword>
<evidence type="ECO:0000313" key="20">
    <source>
        <dbReference type="Proteomes" id="UP000294678"/>
    </source>
</evidence>
<dbReference type="Gene3D" id="3.40.140.10">
    <property type="entry name" value="Cytidine Deaminase, domain 2"/>
    <property type="match status" value="1"/>
</dbReference>
<dbReference type="GO" id="GO:0051539">
    <property type="term" value="F:4 iron, 4 sulfur cluster binding"/>
    <property type="evidence" value="ECO:0007669"/>
    <property type="project" value="UniProtKB-KW"/>
</dbReference>
<evidence type="ECO:0000256" key="3">
    <source>
        <dbReference type="ARBA" id="ARBA00022723"/>
    </source>
</evidence>
<dbReference type="PANTHER" id="PTHR11472">
    <property type="entry name" value="DNA REPAIR DEAD HELICASE RAD3/XP-D SUBFAMILY MEMBER"/>
    <property type="match status" value="1"/>
</dbReference>
<keyword evidence="3" id="KW-0479">Metal-binding</keyword>
<dbReference type="GO" id="GO:0006281">
    <property type="term" value="P:DNA repair"/>
    <property type="evidence" value="ECO:0007669"/>
    <property type="project" value="UniProtKB-KW"/>
</dbReference>
<dbReference type="EC" id="5.6.2.3" evidence="15"/>
<evidence type="ECO:0000256" key="1">
    <source>
        <dbReference type="ARBA" id="ARBA00001966"/>
    </source>
</evidence>
<dbReference type="GO" id="GO:0043139">
    <property type="term" value="F:5'-3' DNA helicase activity"/>
    <property type="evidence" value="ECO:0007669"/>
    <property type="project" value="UniProtKB-EC"/>
</dbReference>
<dbReference type="InterPro" id="IPR027417">
    <property type="entry name" value="P-loop_NTPase"/>
</dbReference>
<sequence>MNILDRITQEACEKIKKEIQNAFGNEVFFRGITDEDMMVYDIEVIARGNEKSVPAIISYMKKKEVIIHNHPSGYLYPSDADIAVASMYANKKKGGAYIVNNDVDDIYVIVELKEEILEKIDVVPFFEKEGVLSQVFNEFEYRYEQLEMAKIIEEGLNNNKKVIVEAGTGTGKTLAYLIPAIEWAIKNEKKVIVTTNTINLQEQLLNKDIPIIKKVIPEDFKYVLVKGRGNYVCLRKYINLNRNGGINSEDFSESQIQEIEKIKEWITKTKAGDKAELYFEPSSNVWELFASETDICTMNKCPNKHKCFFMKSREEKEEADLLITNHHMYFSDLAIRKEVGFNTEFSIIPNYDLVIFDEAHNIEKVARDYFSYEVSKYSFTKAMNNIYRIKPGKSKNLGQIYNISYYIKKKNKKEYEKIKKYINDTIIPIHEELFRKGNDYFIKLMELYSGTGSINLRLRPEKLLIDENWNNLKKFEAELYISYNTYIRKQREFNRVLKDYEDEEGIINDYKKYVDRIENYFMSFKFITEMEDEKYIYWLSTNIKRGNAKLVATPLKITNELKTTLYENLDKIIFTSATIAIGKDFNYFKKSIGLEEETYEKIIHSPFNYDKQMKVYIPKDIPNPNDRNFLDEIKDFIIKLIEKAKGNTFLLFTSYSSLNYLYYLIRDKLEKDGYEIFLQGSAPRNKLINMYKIAEKPVLFGTDSFWEGVDVKGKKLSSVILVKLPFKVPSDPVVEAIIENMNKEGKNAFMEYQIPESIIKFKQGIGRLIRSKDDRGIVTILDNRLYTKRYGKIFIDNIPTKNIHYKKIDEI</sequence>
<dbReference type="InterPro" id="IPR045028">
    <property type="entry name" value="DinG/Rad3-like"/>
</dbReference>
<dbReference type="GO" id="GO:0005524">
    <property type="term" value="F:ATP binding"/>
    <property type="evidence" value="ECO:0007669"/>
    <property type="project" value="UniProtKB-KW"/>
</dbReference>
<dbReference type="PROSITE" id="PS01302">
    <property type="entry name" value="UPF0758"/>
    <property type="match status" value="1"/>
</dbReference>
<organism evidence="19 20">
    <name type="scientific">Hypnocyclicus thermotrophus</name>
    <dbReference type="NCBI Taxonomy" id="1627895"/>
    <lineage>
        <taxon>Bacteria</taxon>
        <taxon>Fusobacteriati</taxon>
        <taxon>Fusobacteriota</taxon>
        <taxon>Fusobacteriia</taxon>
        <taxon>Fusobacteriales</taxon>
        <taxon>Fusobacteriaceae</taxon>
        <taxon>Hypnocyclicus</taxon>
    </lineage>
</organism>
<dbReference type="Pfam" id="PF06733">
    <property type="entry name" value="DEAD_2"/>
    <property type="match status" value="1"/>
</dbReference>
<dbReference type="SMART" id="SM00487">
    <property type="entry name" value="DEXDc"/>
    <property type="match status" value="1"/>
</dbReference>
<keyword evidence="11" id="KW-0238">DNA-binding</keyword>
<keyword evidence="5" id="KW-0227">DNA damage</keyword>
<dbReference type="Gene3D" id="3.40.50.300">
    <property type="entry name" value="P-loop containing nucleotide triphosphate hydrolases"/>
    <property type="match status" value="2"/>
</dbReference>
<protein>
    <recommendedName>
        <fullName evidence="15">DNA 5'-3' helicase</fullName>
        <ecNumber evidence="15">5.6.2.3</ecNumber>
    </recommendedName>
</protein>
<comment type="catalytic activity">
    <reaction evidence="16">
        <text>ATP + H2O = ADP + phosphate + H(+)</text>
        <dbReference type="Rhea" id="RHEA:13065"/>
        <dbReference type="ChEBI" id="CHEBI:15377"/>
        <dbReference type="ChEBI" id="CHEBI:15378"/>
        <dbReference type="ChEBI" id="CHEBI:30616"/>
        <dbReference type="ChEBI" id="CHEBI:43474"/>
        <dbReference type="ChEBI" id="CHEBI:456216"/>
        <dbReference type="EC" id="5.6.2.3"/>
    </reaction>
</comment>
<dbReference type="PROSITE" id="PS51193">
    <property type="entry name" value="HELICASE_ATP_BIND_2"/>
    <property type="match status" value="1"/>
</dbReference>
<keyword evidence="7 19" id="KW-0347">Helicase</keyword>
<gene>
    <name evidence="19" type="ORF">EV215_1442</name>
</gene>
<dbReference type="InterPro" id="IPR020891">
    <property type="entry name" value="UPF0758_CS"/>
</dbReference>
<evidence type="ECO:0000259" key="17">
    <source>
        <dbReference type="PROSITE" id="PS51192"/>
    </source>
</evidence>
<reference evidence="19 20" key="1">
    <citation type="submission" date="2019-03" db="EMBL/GenBank/DDBJ databases">
        <title>Genomic Encyclopedia of Type Strains, Phase IV (KMG-IV): sequencing the most valuable type-strain genomes for metagenomic binning, comparative biology and taxonomic classification.</title>
        <authorList>
            <person name="Goeker M."/>
        </authorList>
    </citation>
    <scope>NUCLEOTIDE SEQUENCE [LARGE SCALE GENOMIC DNA]</scope>
    <source>
        <strain evidence="19 20">DSM 100055</strain>
    </source>
</reference>
<evidence type="ECO:0000256" key="16">
    <source>
        <dbReference type="ARBA" id="ARBA00048954"/>
    </source>
</evidence>
<feature type="domain" description="Helicase ATP-binding" evidence="18">
    <location>
        <begin position="131"/>
        <end position="419"/>
    </location>
</feature>
<dbReference type="InterPro" id="IPR006555">
    <property type="entry name" value="ATP-dep_Helicase_C"/>
</dbReference>
<dbReference type="Pfam" id="PF00270">
    <property type="entry name" value="DEAD"/>
    <property type="match status" value="1"/>
</dbReference>
<dbReference type="Pfam" id="PF13307">
    <property type="entry name" value="Helicase_C_2"/>
    <property type="match status" value="1"/>
</dbReference>
<evidence type="ECO:0000256" key="7">
    <source>
        <dbReference type="ARBA" id="ARBA00022806"/>
    </source>
</evidence>
<feature type="domain" description="Helicase ATP-binding" evidence="17">
    <location>
        <begin position="153"/>
        <end position="392"/>
    </location>
</feature>
<keyword evidence="8" id="KW-0067">ATP-binding</keyword>
<evidence type="ECO:0000256" key="9">
    <source>
        <dbReference type="ARBA" id="ARBA00023004"/>
    </source>
</evidence>
<proteinExistence type="inferred from homology"/>
<keyword evidence="6" id="KW-0378">Hydrolase</keyword>
<keyword evidence="10" id="KW-0411">Iron-sulfur</keyword>
<dbReference type="GO" id="GO:0016818">
    <property type="term" value="F:hydrolase activity, acting on acid anhydrides, in phosphorus-containing anhydrides"/>
    <property type="evidence" value="ECO:0007669"/>
    <property type="project" value="InterPro"/>
</dbReference>
<evidence type="ECO:0000256" key="15">
    <source>
        <dbReference type="ARBA" id="ARBA00044969"/>
    </source>
</evidence>
<dbReference type="PROSITE" id="PS51192">
    <property type="entry name" value="HELICASE_ATP_BIND_1"/>
    <property type="match status" value="1"/>
</dbReference>
<dbReference type="InterPro" id="IPR010614">
    <property type="entry name" value="RAD3-like_helicase_DEAD"/>
</dbReference>
<evidence type="ECO:0000256" key="5">
    <source>
        <dbReference type="ARBA" id="ARBA00022763"/>
    </source>
</evidence>
<keyword evidence="20" id="KW-1185">Reference proteome</keyword>